<feature type="region of interest" description="Disordered" evidence="1">
    <location>
        <begin position="83"/>
        <end position="108"/>
    </location>
</feature>
<feature type="compositionally biased region" description="Basic and acidic residues" evidence="1">
    <location>
        <begin position="96"/>
        <end position="108"/>
    </location>
</feature>
<proteinExistence type="predicted"/>
<dbReference type="AlphaFoldDB" id="A0AAD8JYK2"/>
<comment type="caution">
    <text evidence="2">The sequence shown here is derived from an EMBL/GenBank/DDBJ whole genome shotgun (WGS) entry which is preliminary data.</text>
</comment>
<accession>A0AAD8JYK2</accession>
<name>A0AAD8JYK2_TARER</name>
<dbReference type="Proteomes" id="UP001229421">
    <property type="component" value="Unassembled WGS sequence"/>
</dbReference>
<evidence type="ECO:0000313" key="2">
    <source>
        <dbReference type="EMBL" id="KAK1412897.1"/>
    </source>
</evidence>
<sequence>MRRPRILRTRMQLQKPGSVRYNPTVKHSPVGHQRPQVWIALLLQSNQYIFSSSSVESGPFSRPLNGSAASTTLNRSEPHLDVALVQRPIQTPPPSDRFRGSDRSEAIQ</sequence>
<evidence type="ECO:0000313" key="3">
    <source>
        <dbReference type="Proteomes" id="UP001229421"/>
    </source>
</evidence>
<protein>
    <submittedName>
        <fullName evidence="2">Uncharacterized protein</fullName>
    </submittedName>
</protein>
<gene>
    <name evidence="2" type="ORF">QVD17_34485</name>
</gene>
<organism evidence="2 3">
    <name type="scientific">Tagetes erecta</name>
    <name type="common">African marigold</name>
    <dbReference type="NCBI Taxonomy" id="13708"/>
    <lineage>
        <taxon>Eukaryota</taxon>
        <taxon>Viridiplantae</taxon>
        <taxon>Streptophyta</taxon>
        <taxon>Embryophyta</taxon>
        <taxon>Tracheophyta</taxon>
        <taxon>Spermatophyta</taxon>
        <taxon>Magnoliopsida</taxon>
        <taxon>eudicotyledons</taxon>
        <taxon>Gunneridae</taxon>
        <taxon>Pentapetalae</taxon>
        <taxon>asterids</taxon>
        <taxon>campanulids</taxon>
        <taxon>Asterales</taxon>
        <taxon>Asteraceae</taxon>
        <taxon>Asteroideae</taxon>
        <taxon>Heliantheae alliance</taxon>
        <taxon>Tageteae</taxon>
        <taxon>Tagetes</taxon>
    </lineage>
</organism>
<keyword evidence="3" id="KW-1185">Reference proteome</keyword>
<evidence type="ECO:0000256" key="1">
    <source>
        <dbReference type="SAM" id="MobiDB-lite"/>
    </source>
</evidence>
<dbReference type="EMBL" id="JAUHHV010000009">
    <property type="protein sequence ID" value="KAK1412897.1"/>
    <property type="molecule type" value="Genomic_DNA"/>
</dbReference>
<reference evidence="2" key="1">
    <citation type="journal article" date="2023" name="bioRxiv">
        <title>Improved chromosome-level genome assembly for marigold (Tagetes erecta).</title>
        <authorList>
            <person name="Jiang F."/>
            <person name="Yuan L."/>
            <person name="Wang S."/>
            <person name="Wang H."/>
            <person name="Xu D."/>
            <person name="Wang A."/>
            <person name="Fan W."/>
        </authorList>
    </citation>
    <scope>NUCLEOTIDE SEQUENCE</scope>
    <source>
        <strain evidence="2">WSJ</strain>
        <tissue evidence="2">Leaf</tissue>
    </source>
</reference>